<keyword evidence="2" id="KW-0378">Hydrolase</keyword>
<reference evidence="2 3" key="1">
    <citation type="submission" date="2023-07" db="EMBL/GenBank/DDBJ databases">
        <title>Sequencing the genomes of 1000 actinobacteria strains.</title>
        <authorList>
            <person name="Klenk H.-P."/>
        </authorList>
    </citation>
    <scope>NUCLEOTIDE SEQUENCE [LARGE SCALE GENOMIC DNA]</scope>
    <source>
        <strain evidence="2 3">DSM 44710</strain>
    </source>
</reference>
<dbReference type="InterPro" id="IPR029058">
    <property type="entry name" value="AB_hydrolase_fold"/>
</dbReference>
<gene>
    <name evidence="2" type="ORF">J2S43_002189</name>
</gene>
<evidence type="ECO:0000313" key="2">
    <source>
        <dbReference type="EMBL" id="MDP9793677.1"/>
    </source>
</evidence>
<dbReference type="PANTHER" id="PTHR43798:SF33">
    <property type="entry name" value="HYDROLASE, PUTATIVE (AFU_ORTHOLOGUE AFUA_2G14860)-RELATED"/>
    <property type="match status" value="1"/>
</dbReference>
<name>A0ABT9MQI2_9ACTN</name>
<dbReference type="SUPFAM" id="SSF53474">
    <property type="entry name" value="alpha/beta-Hydrolases"/>
    <property type="match status" value="1"/>
</dbReference>
<dbReference type="Proteomes" id="UP001240984">
    <property type="component" value="Unassembled WGS sequence"/>
</dbReference>
<dbReference type="PANTHER" id="PTHR43798">
    <property type="entry name" value="MONOACYLGLYCEROL LIPASE"/>
    <property type="match status" value="1"/>
</dbReference>
<evidence type="ECO:0000313" key="3">
    <source>
        <dbReference type="Proteomes" id="UP001240984"/>
    </source>
</evidence>
<dbReference type="RefSeq" id="WP_306828756.1">
    <property type="nucleotide sequence ID" value="NZ_JAUSRA010000001.1"/>
</dbReference>
<dbReference type="EMBL" id="JAUSRA010000001">
    <property type="protein sequence ID" value="MDP9793677.1"/>
    <property type="molecule type" value="Genomic_DNA"/>
</dbReference>
<dbReference type="EC" id="3.4.11.5" evidence="2"/>
<accession>A0ABT9MQI2</accession>
<dbReference type="GO" id="GO:0004177">
    <property type="term" value="F:aminopeptidase activity"/>
    <property type="evidence" value="ECO:0007669"/>
    <property type="project" value="UniProtKB-KW"/>
</dbReference>
<comment type="caution">
    <text evidence="2">The sequence shown here is derived from an EMBL/GenBank/DDBJ whole genome shotgun (WGS) entry which is preliminary data.</text>
</comment>
<feature type="domain" description="AB hydrolase-1" evidence="1">
    <location>
        <begin position="27"/>
        <end position="270"/>
    </location>
</feature>
<organism evidence="2 3">
    <name type="scientific">Catenuloplanes nepalensis</name>
    <dbReference type="NCBI Taxonomy" id="587533"/>
    <lineage>
        <taxon>Bacteria</taxon>
        <taxon>Bacillati</taxon>
        <taxon>Actinomycetota</taxon>
        <taxon>Actinomycetes</taxon>
        <taxon>Micromonosporales</taxon>
        <taxon>Micromonosporaceae</taxon>
        <taxon>Catenuloplanes</taxon>
    </lineage>
</organism>
<proteinExistence type="predicted"/>
<evidence type="ECO:0000259" key="1">
    <source>
        <dbReference type="Pfam" id="PF00561"/>
    </source>
</evidence>
<keyword evidence="3" id="KW-1185">Reference proteome</keyword>
<dbReference type="InterPro" id="IPR050266">
    <property type="entry name" value="AB_hydrolase_sf"/>
</dbReference>
<keyword evidence="2" id="KW-0031">Aminopeptidase</keyword>
<dbReference type="InterPro" id="IPR000073">
    <property type="entry name" value="AB_hydrolase_1"/>
</dbReference>
<keyword evidence="2" id="KW-0645">Protease</keyword>
<dbReference type="Gene3D" id="3.40.50.1820">
    <property type="entry name" value="alpha/beta hydrolase"/>
    <property type="match status" value="1"/>
</dbReference>
<sequence length="283" mass="31014">MSNLSPGTHHLIAGGTLLVYHVAGAGPVMVAHSGGPGVEYSYLRSARLEEHFTMVYLEPAGTGGSGPLPDGATYVDTYVDFVHALVEHLDVDRVHILGHSHGGFVAQRFALRYPDRTAGLALYSTAPTTAPEFWAVAEANQKAYPRRHPDVPEAAAVLDFIDGFDTVETDEDKTRHLAAALPIYFADFWGRRAEFAPVQESIRAWVVTLSGRTFDYRPDLPSITARTVVLTGRHDFICPPVWSEALHAGIPGSRLVIMERSGHFAQIEEPEAFLEAVTWLLRS</sequence>
<protein>
    <submittedName>
        <fullName evidence="2">Proline iminopeptidase</fullName>
        <ecNumber evidence="2">3.4.11.5</ecNumber>
    </submittedName>
</protein>
<dbReference type="Pfam" id="PF00561">
    <property type="entry name" value="Abhydrolase_1"/>
    <property type="match status" value="1"/>
</dbReference>